<keyword evidence="1" id="KW-1133">Transmembrane helix</keyword>
<keyword evidence="1" id="KW-0812">Transmembrane</keyword>
<evidence type="ECO:0000313" key="3">
    <source>
        <dbReference type="Proteomes" id="UP000622687"/>
    </source>
</evidence>
<dbReference type="AlphaFoldDB" id="A0A934HXG7"/>
<keyword evidence="1" id="KW-0472">Membrane</keyword>
<accession>A0A934HXG7</accession>
<sequence length="138" mass="15938">MFKNTIYKPIMVILCLILFVFLIVMNFNVRQKIAENEAKLRVINENKSDDSKLKQFGFTEILEGLSEKEKVKINGLRSQSNKEAAVELEILGDISVVKSTLEDIKNKDNYQRINNIKINKDENSNNTTKVNIDFIKNK</sequence>
<reference evidence="2" key="1">
    <citation type="submission" date="2020-12" db="EMBL/GenBank/DDBJ databases">
        <title>Clostridium thailandense sp. nov., a novel acetogenic bacterium isolated from peat land soil in Thailand.</title>
        <authorList>
            <person name="Chaikitkaew S."/>
            <person name="Birkeland N.K."/>
        </authorList>
    </citation>
    <scope>NUCLEOTIDE SEQUENCE</scope>
    <source>
        <strain evidence="2">DSM 17425</strain>
    </source>
</reference>
<dbReference type="RefSeq" id="WP_211142525.1">
    <property type="nucleotide sequence ID" value="NZ_JAEEGB010000010.1"/>
</dbReference>
<organism evidence="2 3">
    <name type="scientific">Clostridium aciditolerans</name>
    <dbReference type="NCBI Taxonomy" id="339861"/>
    <lineage>
        <taxon>Bacteria</taxon>
        <taxon>Bacillati</taxon>
        <taxon>Bacillota</taxon>
        <taxon>Clostridia</taxon>
        <taxon>Eubacteriales</taxon>
        <taxon>Clostridiaceae</taxon>
        <taxon>Clostridium</taxon>
    </lineage>
</organism>
<feature type="transmembrane region" description="Helical" evidence="1">
    <location>
        <begin position="6"/>
        <end position="29"/>
    </location>
</feature>
<gene>
    <name evidence="2" type="ORF">I6U51_10105</name>
</gene>
<evidence type="ECO:0000256" key="1">
    <source>
        <dbReference type="SAM" id="Phobius"/>
    </source>
</evidence>
<dbReference type="EMBL" id="JAEEGB010000010">
    <property type="protein sequence ID" value="MBI6873054.1"/>
    <property type="molecule type" value="Genomic_DNA"/>
</dbReference>
<dbReference type="Proteomes" id="UP000622687">
    <property type="component" value="Unassembled WGS sequence"/>
</dbReference>
<protein>
    <submittedName>
        <fullName evidence="2">Uncharacterized protein</fullName>
    </submittedName>
</protein>
<evidence type="ECO:0000313" key="2">
    <source>
        <dbReference type="EMBL" id="MBI6873054.1"/>
    </source>
</evidence>
<name>A0A934HXG7_9CLOT</name>
<comment type="caution">
    <text evidence="2">The sequence shown here is derived from an EMBL/GenBank/DDBJ whole genome shotgun (WGS) entry which is preliminary data.</text>
</comment>
<proteinExistence type="predicted"/>
<keyword evidence="3" id="KW-1185">Reference proteome</keyword>